<dbReference type="Gene3D" id="3.30.710.10">
    <property type="entry name" value="Potassium Channel Kv1.1, Chain A"/>
    <property type="match status" value="1"/>
</dbReference>
<sequence length="518" mass="59266">ILEPIPGLSSVNLEIPGLRTLALVVLARKRYLSLGVHRSDNVFDAMLHLIYTNEDFFIHYTRQLNFYCNVCPDRMAEKDLQQQVEEPRFLSYLLNQEQKHDCYFVVGDQQLVQPERIGVVKKMLLAHSVVLRTELEESMLAEKDDVPVKDLYPDTFMNLLKYVYGHDTTASLGFDAADNLLYAAEKYMMEPLKARLSARLMLLLSPDNICCLLNNPACYSLLELKSTITEILQYETDRVLESSAFLGLCPDGFVKILEQNTLNVEEVQVWRAAVKWAKHRGETEDSKVVRKQLCEPLKHIRVCTLGHEEFFQEVVTTDILEDVEVKLVNVYYGTKEKQTDLVHISNEIQQRAKKSRVVEMDFNLSYVTTSSQESLTILTKKSAIELLPLEFTGNSQTLQMVPEGLTYQCDCTIVITEITNYTNNTSTTTPVTVSFSQQLQYGAKFEVPVTSNGQNVRLLPNKKYSLSVSFTQPHTMYFNNSSSSCTHENICIAFTYKSNYNRYSSPVKKLSFRPIRHV</sequence>
<feature type="domain" description="BTB" evidence="1">
    <location>
        <begin position="100"/>
        <end position="172"/>
    </location>
</feature>
<gene>
    <name evidence="2" type="ORF">g.37638</name>
</gene>
<dbReference type="Gene3D" id="1.25.40.420">
    <property type="match status" value="1"/>
</dbReference>
<evidence type="ECO:0000313" key="2">
    <source>
        <dbReference type="EMBL" id="JAT21909.1"/>
    </source>
</evidence>
<protein>
    <recommendedName>
        <fullName evidence="1">BTB domain-containing protein</fullName>
    </recommendedName>
</protein>
<dbReference type="SMART" id="SM00225">
    <property type="entry name" value="BTB"/>
    <property type="match status" value="1"/>
</dbReference>
<dbReference type="SMART" id="SM00875">
    <property type="entry name" value="BACK"/>
    <property type="match status" value="1"/>
</dbReference>
<accession>A0A1B6LDZ4</accession>
<dbReference type="EMBL" id="GEBQ01018068">
    <property type="protein sequence ID" value="JAT21909.1"/>
    <property type="molecule type" value="Transcribed_RNA"/>
</dbReference>
<proteinExistence type="predicted"/>
<dbReference type="InterPro" id="IPR011333">
    <property type="entry name" value="SKP1/BTB/POZ_sf"/>
</dbReference>
<dbReference type="PANTHER" id="PTHR45774">
    <property type="entry name" value="BTB/POZ DOMAIN-CONTAINING"/>
    <property type="match status" value="1"/>
</dbReference>
<dbReference type="Pfam" id="PF07707">
    <property type="entry name" value="BACK"/>
    <property type="match status" value="1"/>
</dbReference>
<dbReference type="PROSITE" id="PS50097">
    <property type="entry name" value="BTB"/>
    <property type="match status" value="1"/>
</dbReference>
<reference evidence="2" key="1">
    <citation type="submission" date="2015-11" db="EMBL/GenBank/DDBJ databases">
        <title>De novo transcriptome assembly of four potential Pierce s Disease insect vectors from Arizona vineyards.</title>
        <authorList>
            <person name="Tassone E.E."/>
        </authorList>
    </citation>
    <scope>NUCLEOTIDE SEQUENCE</scope>
</reference>
<dbReference type="PANTHER" id="PTHR45774:SF3">
    <property type="entry name" value="BTB (POZ) DOMAIN-CONTAINING 2B-RELATED"/>
    <property type="match status" value="1"/>
</dbReference>
<dbReference type="InterPro" id="IPR011705">
    <property type="entry name" value="BACK"/>
</dbReference>
<name>A0A1B6LDZ4_9HEMI</name>
<feature type="non-terminal residue" evidence="2">
    <location>
        <position position="1"/>
    </location>
</feature>
<dbReference type="SUPFAM" id="SSF54695">
    <property type="entry name" value="POZ domain"/>
    <property type="match status" value="1"/>
</dbReference>
<dbReference type="Pfam" id="PF00651">
    <property type="entry name" value="BTB"/>
    <property type="match status" value="1"/>
</dbReference>
<evidence type="ECO:0000259" key="1">
    <source>
        <dbReference type="PROSITE" id="PS50097"/>
    </source>
</evidence>
<dbReference type="InterPro" id="IPR000210">
    <property type="entry name" value="BTB/POZ_dom"/>
</dbReference>
<dbReference type="AlphaFoldDB" id="A0A1B6LDZ4"/>
<organism evidence="2">
    <name type="scientific">Graphocephala atropunctata</name>
    <dbReference type="NCBI Taxonomy" id="36148"/>
    <lineage>
        <taxon>Eukaryota</taxon>
        <taxon>Metazoa</taxon>
        <taxon>Ecdysozoa</taxon>
        <taxon>Arthropoda</taxon>
        <taxon>Hexapoda</taxon>
        <taxon>Insecta</taxon>
        <taxon>Pterygota</taxon>
        <taxon>Neoptera</taxon>
        <taxon>Paraneoptera</taxon>
        <taxon>Hemiptera</taxon>
        <taxon>Auchenorrhyncha</taxon>
        <taxon>Membracoidea</taxon>
        <taxon>Cicadellidae</taxon>
        <taxon>Cicadellinae</taxon>
        <taxon>Cicadellini</taxon>
        <taxon>Graphocephala</taxon>
    </lineage>
</organism>